<keyword evidence="4 6" id="KW-1133">Transmembrane helix</keyword>
<dbReference type="InterPro" id="IPR001123">
    <property type="entry name" value="LeuE-type"/>
</dbReference>
<dbReference type="STRING" id="1208918.CDEE_0114"/>
<feature type="transmembrane region" description="Helical" evidence="6">
    <location>
        <begin position="48"/>
        <end position="67"/>
    </location>
</feature>
<keyword evidence="5 6" id="KW-0472">Membrane</keyword>
<dbReference type="EMBL" id="CP003804">
    <property type="protein sequence ID" value="AGF47950.1"/>
    <property type="molecule type" value="Genomic_DNA"/>
</dbReference>
<feature type="transmembrane region" description="Helical" evidence="6">
    <location>
        <begin position="13"/>
        <end position="36"/>
    </location>
</feature>
<protein>
    <submittedName>
        <fullName evidence="7">L-lysine exporter</fullName>
    </submittedName>
</protein>
<feature type="transmembrane region" description="Helical" evidence="6">
    <location>
        <begin position="154"/>
        <end position="177"/>
    </location>
</feature>
<dbReference type="GO" id="GO:0015171">
    <property type="term" value="F:amino acid transmembrane transporter activity"/>
    <property type="evidence" value="ECO:0007669"/>
    <property type="project" value="TreeGrafter"/>
</dbReference>
<dbReference type="GO" id="GO:0005886">
    <property type="term" value="C:plasma membrane"/>
    <property type="evidence" value="ECO:0007669"/>
    <property type="project" value="UniProtKB-SubCell"/>
</dbReference>
<dbReference type="Proteomes" id="UP000011686">
    <property type="component" value="Chromosome"/>
</dbReference>
<reference evidence="7 8" key="1">
    <citation type="journal article" date="2013" name="Genome Biol. Evol.">
        <title>Genome evolution and phylogenomic analysis of candidatus kinetoplastibacterium, the betaproteobacterial endosymbionts of strigomonas and angomonas.</title>
        <authorList>
            <person name="Alves J.M."/>
            <person name="Serrano M.G."/>
            <person name="Maia da Silva F."/>
            <person name="Voegtly L.J."/>
            <person name="Matveyev A.V."/>
            <person name="Teixeira M.M."/>
            <person name="Camargo E.P."/>
            <person name="Buck G.A."/>
        </authorList>
    </citation>
    <scope>NUCLEOTIDE SEQUENCE [LARGE SCALE GENOMIC DNA]</scope>
    <source>
        <strain evidence="7 8">TCC036E</strain>
    </source>
</reference>
<evidence type="ECO:0000256" key="1">
    <source>
        <dbReference type="ARBA" id="ARBA00004651"/>
    </source>
</evidence>
<keyword evidence="8" id="KW-1185">Reference proteome</keyword>
<feature type="transmembrane region" description="Helical" evidence="6">
    <location>
        <begin position="73"/>
        <end position="92"/>
    </location>
</feature>
<feature type="transmembrane region" description="Helical" evidence="6">
    <location>
        <begin position="112"/>
        <end position="134"/>
    </location>
</feature>
<dbReference type="KEGG" id="kct:CDEE_0114"/>
<evidence type="ECO:0000256" key="5">
    <source>
        <dbReference type="ARBA" id="ARBA00023136"/>
    </source>
</evidence>
<dbReference type="Pfam" id="PF01810">
    <property type="entry name" value="LysE"/>
    <property type="match status" value="1"/>
</dbReference>
<evidence type="ECO:0000256" key="6">
    <source>
        <dbReference type="SAM" id="Phobius"/>
    </source>
</evidence>
<feature type="transmembrane region" description="Helical" evidence="6">
    <location>
        <begin position="189"/>
        <end position="210"/>
    </location>
</feature>
<sequence length="211" mass="23526">MLTSFFSSITFQAWFNGLLTGLGLFAVVGAQSAFIIRQGLMRSHIMTIIIVCCLTDAIFIFASVIGLKELILLAPWFKDFILILGIIFLLCYSWKSAKKAFKKSSNIESTNYIIYSKQSVILTTLGFSLLNPHFWLDMILIGSLANVYENASMAYAFGSLTASILWLNLLGLGARLCAPIFSKPKAWRILDGTIAIIMIVMVILLLRQYMS</sequence>
<evidence type="ECO:0000256" key="3">
    <source>
        <dbReference type="ARBA" id="ARBA00022692"/>
    </source>
</evidence>
<dbReference type="HOGENOM" id="CLU_087840_0_0_4"/>
<dbReference type="AlphaFoldDB" id="M1M786"/>
<name>M1M786_9PROT</name>
<keyword evidence="3 6" id="KW-0812">Transmembrane</keyword>
<dbReference type="RefSeq" id="WP_015238770.1">
    <property type="nucleotide sequence ID" value="NC_020283.1"/>
</dbReference>
<accession>M1M786</accession>
<gene>
    <name evidence="7" type="ORF">CDEE_0114</name>
</gene>
<dbReference type="PATRIC" id="fig|1208918.3.peg.651"/>
<proteinExistence type="predicted"/>
<comment type="subcellular location">
    <subcellularLocation>
        <location evidence="1">Cell membrane</location>
        <topology evidence="1">Multi-pass membrane protein</topology>
    </subcellularLocation>
</comment>
<organism evidence="7 8">
    <name type="scientific">Candidatus Kinetoplastidibacterium crithidiae TCC036E</name>
    <dbReference type="NCBI Taxonomy" id="1208918"/>
    <lineage>
        <taxon>Bacteria</taxon>
        <taxon>Pseudomonadati</taxon>
        <taxon>Pseudomonadota</taxon>
        <taxon>Betaproteobacteria</taxon>
        <taxon>Candidatus Kinetoplastidibacterium</taxon>
    </lineage>
</organism>
<evidence type="ECO:0000313" key="8">
    <source>
        <dbReference type="Proteomes" id="UP000011686"/>
    </source>
</evidence>
<keyword evidence="2" id="KW-1003">Cell membrane</keyword>
<dbReference type="eggNOG" id="COG1279">
    <property type="taxonomic scope" value="Bacteria"/>
</dbReference>
<evidence type="ECO:0000256" key="4">
    <source>
        <dbReference type="ARBA" id="ARBA00022989"/>
    </source>
</evidence>
<dbReference type="PANTHER" id="PTHR30086">
    <property type="entry name" value="ARGININE EXPORTER PROTEIN ARGO"/>
    <property type="match status" value="1"/>
</dbReference>
<evidence type="ECO:0000313" key="7">
    <source>
        <dbReference type="EMBL" id="AGF47950.1"/>
    </source>
</evidence>
<evidence type="ECO:0000256" key="2">
    <source>
        <dbReference type="ARBA" id="ARBA00022475"/>
    </source>
</evidence>
<dbReference type="PANTHER" id="PTHR30086:SF20">
    <property type="entry name" value="ARGININE EXPORTER PROTEIN ARGO-RELATED"/>
    <property type="match status" value="1"/>
</dbReference>